<evidence type="ECO:0000259" key="7">
    <source>
        <dbReference type="PROSITE" id="PS51900"/>
    </source>
</evidence>
<evidence type="ECO:0000256" key="4">
    <source>
        <dbReference type="ARBA" id="ARBA00023172"/>
    </source>
</evidence>
<feature type="domain" description="Tyr recombinase" evidence="6">
    <location>
        <begin position="164"/>
        <end position="363"/>
    </location>
</feature>
<dbReference type="EMBL" id="NILF01000016">
    <property type="protein sequence ID" value="TWL43312.1"/>
    <property type="molecule type" value="Genomic_DNA"/>
</dbReference>
<dbReference type="PANTHER" id="PTHR30349:SF64">
    <property type="entry name" value="PROPHAGE INTEGRASE INTD-RELATED"/>
    <property type="match status" value="1"/>
</dbReference>
<evidence type="ECO:0000313" key="9">
    <source>
        <dbReference type="Proteomes" id="UP000429980"/>
    </source>
</evidence>
<dbReference type="PROSITE" id="PS51898">
    <property type="entry name" value="TYR_RECOMBINASE"/>
    <property type="match status" value="1"/>
</dbReference>
<comment type="similarity">
    <text evidence="1">Belongs to the 'phage' integrase family.</text>
</comment>
<organism evidence="8 9">
    <name type="scientific">Bacillus paralicheniformis</name>
    <dbReference type="NCBI Taxonomy" id="1648923"/>
    <lineage>
        <taxon>Bacteria</taxon>
        <taxon>Bacillati</taxon>
        <taxon>Bacillota</taxon>
        <taxon>Bacilli</taxon>
        <taxon>Bacillales</taxon>
        <taxon>Bacillaceae</taxon>
        <taxon>Bacillus</taxon>
    </lineage>
</organism>
<dbReference type="PANTHER" id="PTHR30349">
    <property type="entry name" value="PHAGE INTEGRASE-RELATED"/>
    <property type="match status" value="1"/>
</dbReference>
<dbReference type="CDD" id="cd01189">
    <property type="entry name" value="INT_ICEBs1_C_like"/>
    <property type="match status" value="1"/>
</dbReference>
<dbReference type="Pfam" id="PF00589">
    <property type="entry name" value="Phage_integrase"/>
    <property type="match status" value="1"/>
</dbReference>
<dbReference type="SUPFAM" id="SSF56349">
    <property type="entry name" value="DNA breaking-rejoining enzymes"/>
    <property type="match status" value="1"/>
</dbReference>
<keyword evidence="9" id="KW-1185">Reference proteome</keyword>
<dbReference type="InterPro" id="IPR004107">
    <property type="entry name" value="Integrase_SAM-like_N"/>
</dbReference>
<proteinExistence type="inferred from homology"/>
<dbReference type="Gene3D" id="1.10.443.10">
    <property type="entry name" value="Intergrase catalytic core"/>
    <property type="match status" value="1"/>
</dbReference>
<reference evidence="8 9" key="1">
    <citation type="submission" date="2019-06" db="EMBL/GenBank/DDBJ databases">
        <title>Genome sequence analysis of &gt;100 Bacillus licheniformis strains suggests intrinsic resistance to this species.</title>
        <authorList>
            <person name="Wels M."/>
            <person name="Siezen R.J."/>
            <person name="Johansen E."/>
            <person name="Stuer-Lauridsen B."/>
            <person name="Bjerre K."/>
            <person name="Nielsen B.K.K."/>
        </authorList>
    </citation>
    <scope>NUCLEOTIDE SEQUENCE [LARGE SCALE GENOMIC DNA]</scope>
    <source>
        <strain evidence="8 9">BAC-15381</strain>
    </source>
</reference>
<keyword evidence="4" id="KW-0233">DNA recombination</keyword>
<dbReference type="InterPro" id="IPR013762">
    <property type="entry name" value="Integrase-like_cat_sf"/>
</dbReference>
<gene>
    <name evidence="8" type="ORF">CHCC15381_2168</name>
</gene>
<evidence type="ECO:0000259" key="6">
    <source>
        <dbReference type="PROSITE" id="PS51898"/>
    </source>
</evidence>
<evidence type="ECO:0000313" key="8">
    <source>
        <dbReference type="EMBL" id="TWL43312.1"/>
    </source>
</evidence>
<dbReference type="RefSeq" id="WP_145685335.1">
    <property type="nucleotide sequence ID" value="NZ_CP116232.1"/>
</dbReference>
<dbReference type="PROSITE" id="PS51900">
    <property type="entry name" value="CB"/>
    <property type="match status" value="1"/>
</dbReference>
<dbReference type="Pfam" id="PF14659">
    <property type="entry name" value="Phage_int_SAM_3"/>
    <property type="match status" value="1"/>
</dbReference>
<keyword evidence="2" id="KW-0229">DNA integration</keyword>
<dbReference type="InterPro" id="IPR010998">
    <property type="entry name" value="Integrase_recombinase_N"/>
</dbReference>
<dbReference type="InterPro" id="IPR011010">
    <property type="entry name" value="DNA_brk_join_enz"/>
</dbReference>
<sequence length="369" mass="43537">MPIKKLENGKYRIDISVGFDPITGKRRRKTKTAKTKKEAETIYYSLKEKYKNKSSSSERNLSFSQIRDIYLENCKLHNKPNYYAIQEYTISKHISPTFEKCNFKKTTHTEIKDFQMKLINSGLDPKTINNIMIILNKLFETAILENVIKINPCTNVKNLPLSKKQMKFWTPDQFRTFIHLIETEEEFIFKVFYTTSYLTGMRCGEMLALDWTDLDKFRKEINVHKSLSFNKGEYKITTPKTKNSIRRVSVNSKLIDLLDQWKEKQKEIFHKLNIKHSDKTFMFGYRELPPSKDRFSRGIRRICSRGSLEPIRLHDLRHSHVALLIHQGEDYATIKERLGHASIKTTIDVYGHLFPNKQRETADRLDDLL</sequence>
<comment type="caution">
    <text evidence="8">The sequence shown here is derived from an EMBL/GenBank/DDBJ whole genome shotgun (WGS) entry which is preliminary data.</text>
</comment>
<dbReference type="InterPro" id="IPR044068">
    <property type="entry name" value="CB"/>
</dbReference>
<evidence type="ECO:0000256" key="2">
    <source>
        <dbReference type="ARBA" id="ARBA00022908"/>
    </source>
</evidence>
<dbReference type="Gene3D" id="1.10.150.130">
    <property type="match status" value="1"/>
</dbReference>
<accession>A0ABY3G0M9</accession>
<evidence type="ECO:0000256" key="3">
    <source>
        <dbReference type="ARBA" id="ARBA00023125"/>
    </source>
</evidence>
<dbReference type="InterPro" id="IPR050090">
    <property type="entry name" value="Tyrosine_recombinase_XerCD"/>
</dbReference>
<feature type="domain" description="Core-binding (CB)" evidence="7">
    <location>
        <begin position="61"/>
        <end position="143"/>
    </location>
</feature>
<dbReference type="Proteomes" id="UP000429980">
    <property type="component" value="Unassembled WGS sequence"/>
</dbReference>
<name>A0ABY3G0M9_9BACI</name>
<protein>
    <submittedName>
        <fullName evidence="8">Prophage phiRv2 integrase</fullName>
    </submittedName>
</protein>
<evidence type="ECO:0000256" key="1">
    <source>
        <dbReference type="ARBA" id="ARBA00008857"/>
    </source>
</evidence>
<evidence type="ECO:0000256" key="5">
    <source>
        <dbReference type="PROSITE-ProRule" id="PRU01248"/>
    </source>
</evidence>
<keyword evidence="3 5" id="KW-0238">DNA-binding</keyword>
<dbReference type="InterPro" id="IPR002104">
    <property type="entry name" value="Integrase_catalytic"/>
</dbReference>